<evidence type="ECO:0000313" key="2">
    <source>
        <dbReference type="Proteomes" id="UP000663861"/>
    </source>
</evidence>
<dbReference type="AlphaFoldDB" id="A0A8H3D4N3"/>
<dbReference type="EMBL" id="CAJMWY010003864">
    <property type="protein sequence ID" value="CAE6509798.1"/>
    <property type="molecule type" value="Genomic_DNA"/>
</dbReference>
<name>A0A8H3D4N3_9AGAM</name>
<comment type="caution">
    <text evidence="1">The sequence shown here is derived from an EMBL/GenBank/DDBJ whole genome shotgun (WGS) entry which is preliminary data.</text>
</comment>
<sequence length="98" mass="10767">MTIVTDSDFTRRTGTYRFRQPTPTNGWTSLVNGWHQKVYGVAIEYVSLQAPDSPDHAPVWTVTPRILGVLHPEYAGNGPNLPCAMDESARLIAASGHC</sequence>
<evidence type="ECO:0000313" key="1">
    <source>
        <dbReference type="EMBL" id="CAE6509798.1"/>
    </source>
</evidence>
<protein>
    <submittedName>
        <fullName evidence="1">Uncharacterized protein</fullName>
    </submittedName>
</protein>
<accession>A0A8H3D4N3</accession>
<reference evidence="1" key="1">
    <citation type="submission" date="2021-01" db="EMBL/GenBank/DDBJ databases">
        <authorList>
            <person name="Kaushik A."/>
        </authorList>
    </citation>
    <scope>NUCLEOTIDE SEQUENCE</scope>
    <source>
        <strain evidence="1">AG4-RS23</strain>
    </source>
</reference>
<organism evidence="1 2">
    <name type="scientific">Rhizoctonia solani</name>
    <dbReference type="NCBI Taxonomy" id="456999"/>
    <lineage>
        <taxon>Eukaryota</taxon>
        <taxon>Fungi</taxon>
        <taxon>Dikarya</taxon>
        <taxon>Basidiomycota</taxon>
        <taxon>Agaricomycotina</taxon>
        <taxon>Agaricomycetes</taxon>
        <taxon>Cantharellales</taxon>
        <taxon>Ceratobasidiaceae</taxon>
        <taxon>Rhizoctonia</taxon>
    </lineage>
</organism>
<proteinExistence type="predicted"/>
<dbReference type="Proteomes" id="UP000663861">
    <property type="component" value="Unassembled WGS sequence"/>
</dbReference>
<gene>
    <name evidence="1" type="ORF">RDB_LOCUS135849</name>
</gene>